<dbReference type="Proteomes" id="UP000070544">
    <property type="component" value="Unassembled WGS sequence"/>
</dbReference>
<feature type="transmembrane region" description="Helical" evidence="2">
    <location>
        <begin position="457"/>
        <end position="482"/>
    </location>
</feature>
<keyword evidence="4" id="KW-1185">Reference proteome</keyword>
<evidence type="ECO:0000313" key="4">
    <source>
        <dbReference type="Proteomes" id="UP000070544"/>
    </source>
</evidence>
<evidence type="ECO:0000313" key="3">
    <source>
        <dbReference type="EMBL" id="KXS16358.1"/>
    </source>
</evidence>
<dbReference type="AlphaFoldDB" id="A0A139AHZ5"/>
<feature type="compositionally biased region" description="Basic and acidic residues" evidence="1">
    <location>
        <begin position="42"/>
        <end position="52"/>
    </location>
</feature>
<feature type="compositionally biased region" description="Low complexity" evidence="1">
    <location>
        <begin position="18"/>
        <end position="33"/>
    </location>
</feature>
<keyword evidence="2" id="KW-0472">Membrane</keyword>
<gene>
    <name evidence="3" type="ORF">M427DRAFT_43782</name>
</gene>
<sequence>MASVSKSDARCTFDGPVPNQSANASAQALQPPAGKFRSTHQTNEHDSEKQESSKLPVGGGMISLRSVILLLVFANVAVLAVITVTIGSITNNNSISSALNQSSKSISDLAKARQVDSSTQIANAITKQILRNPFTSHARTEEFLTEASSFLFAISNGFSDGVVSLQNLDAFVPYLKATFDTVGVKEKIKACSIASFTPGLPIGFGLVHEFGRADYVWMSGGTNLSSCPKTCPTATTSGLITMPVASTVVAPPAFVFPFRKVLLEAPSVAIGQILQVLSMGLYDPIGNLVGAVFERFTVQDLCGVLDIAKNSSTPNTLFYILTPSAEVLAMSGLGSWDQQQQTLTKLVDPATGNYILKTIWTSAIYKYAGGQLDSSFADKQFYVQRYLFQVTTLPFEGFKYIIVSGAPDTDYLGDTITLSDNLMTTGRTAQAIMIASGIVRLSFLATVGKPCFNHATVIYGILAVAVALVMGITSVAFTYYFVDHPLARILDAMKKATKFDFSSIRDGTMKRASIVREINNTQGNFVAMLEVFANALKQNKSLVGKATGSKSVSDVPEKSLESFSLNGPKRPIGNTSASQL</sequence>
<reference evidence="3 4" key="1">
    <citation type="journal article" date="2015" name="Genome Biol. Evol.">
        <title>Phylogenomic analyses indicate that early fungi evolved digesting cell walls of algal ancestors of land plants.</title>
        <authorList>
            <person name="Chang Y."/>
            <person name="Wang S."/>
            <person name="Sekimoto S."/>
            <person name="Aerts A.L."/>
            <person name="Choi C."/>
            <person name="Clum A."/>
            <person name="LaButti K.M."/>
            <person name="Lindquist E.A."/>
            <person name="Yee Ngan C."/>
            <person name="Ohm R.A."/>
            <person name="Salamov A.A."/>
            <person name="Grigoriev I.V."/>
            <person name="Spatafora J.W."/>
            <person name="Berbee M.L."/>
        </authorList>
    </citation>
    <scope>NUCLEOTIDE SEQUENCE [LARGE SCALE GENOMIC DNA]</scope>
    <source>
        <strain evidence="3 4">JEL478</strain>
    </source>
</reference>
<feature type="region of interest" description="Disordered" evidence="1">
    <location>
        <begin position="1"/>
        <end position="55"/>
    </location>
</feature>
<protein>
    <submittedName>
        <fullName evidence="3">Uncharacterized protein</fullName>
    </submittedName>
</protein>
<name>A0A139AHZ5_GONPJ</name>
<keyword evidence="2" id="KW-1133">Transmembrane helix</keyword>
<proteinExistence type="predicted"/>
<feature type="region of interest" description="Disordered" evidence="1">
    <location>
        <begin position="547"/>
        <end position="580"/>
    </location>
</feature>
<feature type="transmembrane region" description="Helical" evidence="2">
    <location>
        <begin position="67"/>
        <end position="89"/>
    </location>
</feature>
<evidence type="ECO:0000256" key="2">
    <source>
        <dbReference type="SAM" id="Phobius"/>
    </source>
</evidence>
<keyword evidence="2" id="KW-0812">Transmembrane</keyword>
<evidence type="ECO:0000256" key="1">
    <source>
        <dbReference type="SAM" id="MobiDB-lite"/>
    </source>
</evidence>
<dbReference type="EMBL" id="KQ965754">
    <property type="protein sequence ID" value="KXS16358.1"/>
    <property type="molecule type" value="Genomic_DNA"/>
</dbReference>
<dbReference type="OrthoDB" id="2141176at2759"/>
<organism evidence="3 4">
    <name type="scientific">Gonapodya prolifera (strain JEL478)</name>
    <name type="common">Monoblepharis prolifera</name>
    <dbReference type="NCBI Taxonomy" id="1344416"/>
    <lineage>
        <taxon>Eukaryota</taxon>
        <taxon>Fungi</taxon>
        <taxon>Fungi incertae sedis</taxon>
        <taxon>Chytridiomycota</taxon>
        <taxon>Chytridiomycota incertae sedis</taxon>
        <taxon>Monoblepharidomycetes</taxon>
        <taxon>Monoblepharidales</taxon>
        <taxon>Gonapodyaceae</taxon>
        <taxon>Gonapodya</taxon>
    </lineage>
</organism>
<accession>A0A139AHZ5</accession>